<accession>F3KJ92</accession>
<comment type="caution">
    <text evidence="2">The sequence shown here is derived from an EMBL/GenBank/DDBJ whole genome shotgun (WGS) entry which is preliminary data.</text>
</comment>
<dbReference type="EMBL" id="AEGP01000029">
    <property type="protein sequence ID" value="EGG42369.1"/>
    <property type="molecule type" value="Genomic_DNA"/>
</dbReference>
<reference evidence="2" key="1">
    <citation type="journal article" date="2011" name="PLoS ONE">
        <title>Genome of a low-salinity ammonia-oxidizing archaeon determined by single-cell and metagenomic analysis.</title>
        <authorList>
            <person name="Blainey P.C."/>
            <person name="Mosier A.C."/>
            <person name="Potanina A."/>
            <person name="Francis C.A."/>
            <person name="Quake S.R."/>
        </authorList>
    </citation>
    <scope>NUCLEOTIDE SEQUENCE [LARGE SCALE GENOMIC DNA]</scope>
    <source>
        <strain evidence="2">SFB1</strain>
    </source>
</reference>
<gene>
    <name evidence="2" type="ORF">Nlim_0550</name>
</gene>
<protein>
    <submittedName>
        <fullName evidence="2">Uncharacterized protein</fullName>
    </submittedName>
</protein>
<feature type="region of interest" description="Disordered" evidence="1">
    <location>
        <begin position="1"/>
        <end position="29"/>
    </location>
</feature>
<evidence type="ECO:0000256" key="1">
    <source>
        <dbReference type="SAM" id="MobiDB-lite"/>
    </source>
</evidence>
<evidence type="ECO:0000313" key="2">
    <source>
        <dbReference type="EMBL" id="EGG42369.1"/>
    </source>
</evidence>
<dbReference type="HOGENOM" id="CLU_3075150_0_0_2"/>
<sequence length="52" mass="6492">MVMAKKIDNKRHQELLKEKEEMEKNRPHDIDAMRRWKHSMTKILEELELFKK</sequence>
<dbReference type="Proteomes" id="UP000004348">
    <property type="component" value="Chromosome"/>
</dbReference>
<dbReference type="AlphaFoldDB" id="F3KJ92"/>
<name>F3KJ92_9ARCH</name>
<proteinExistence type="predicted"/>
<organism evidence="2">
    <name type="scientific">Candidatus Nitrosarchaeum limnium SFB1</name>
    <dbReference type="NCBI Taxonomy" id="886738"/>
    <lineage>
        <taxon>Archaea</taxon>
        <taxon>Nitrososphaerota</taxon>
        <taxon>Nitrososphaeria</taxon>
        <taxon>Nitrosopumilales</taxon>
        <taxon>Nitrosopumilaceae</taxon>
        <taxon>Nitrosarchaeum</taxon>
    </lineage>
</organism>